<dbReference type="PANTHER" id="PTHR32552:SF81">
    <property type="entry name" value="TONB-DEPENDENT OUTER MEMBRANE RECEPTOR"/>
    <property type="match status" value="1"/>
</dbReference>
<evidence type="ECO:0000256" key="4">
    <source>
        <dbReference type="ARBA" id="ARBA00022496"/>
    </source>
</evidence>
<keyword evidence="3 11" id="KW-1134">Transmembrane beta strand</keyword>
<dbReference type="PROSITE" id="PS52016">
    <property type="entry name" value="TONB_DEPENDENT_REC_3"/>
    <property type="match status" value="1"/>
</dbReference>
<reference evidence="15 16" key="1">
    <citation type="journal article" date="2022" name="Int. J. Syst. Evol. Microbiol.">
        <title>Prevotella herbatica sp. nov., a plant polysaccharide-decomposing anaerobic bacterium isolated from a methanogenic reactor.</title>
        <authorList>
            <person name="Uek A."/>
            <person name="Tonouchi A."/>
            <person name="Kaku N."/>
            <person name="Ueki K."/>
        </authorList>
    </citation>
    <scope>NUCLEOTIDE SEQUENCE [LARGE SCALE GENOMIC DNA]</scope>
    <source>
        <strain evidence="15 16">WR041</strain>
    </source>
</reference>
<comment type="subcellular location">
    <subcellularLocation>
        <location evidence="1 11">Cell outer membrane</location>
        <topology evidence="1 11">Multi-pass membrane protein</topology>
    </subcellularLocation>
</comment>
<comment type="similarity">
    <text evidence="11 12">Belongs to the TonB-dependent receptor family.</text>
</comment>
<evidence type="ECO:0000256" key="12">
    <source>
        <dbReference type="RuleBase" id="RU003357"/>
    </source>
</evidence>
<keyword evidence="6" id="KW-0408">Iron</keyword>
<evidence type="ECO:0000256" key="5">
    <source>
        <dbReference type="ARBA" id="ARBA00022692"/>
    </source>
</evidence>
<keyword evidence="7" id="KW-0406">Ion transport</keyword>
<keyword evidence="2 11" id="KW-0813">Transport</keyword>
<keyword evidence="9 11" id="KW-0472">Membrane</keyword>
<evidence type="ECO:0000256" key="7">
    <source>
        <dbReference type="ARBA" id="ARBA00023065"/>
    </source>
</evidence>
<keyword evidence="16" id="KW-1185">Reference proteome</keyword>
<dbReference type="Pfam" id="PF07715">
    <property type="entry name" value="Plug"/>
    <property type="match status" value="1"/>
</dbReference>
<dbReference type="InterPro" id="IPR000531">
    <property type="entry name" value="Beta-barrel_TonB"/>
</dbReference>
<dbReference type="PANTHER" id="PTHR32552">
    <property type="entry name" value="FERRICHROME IRON RECEPTOR-RELATED"/>
    <property type="match status" value="1"/>
</dbReference>
<keyword evidence="10 11" id="KW-0998">Cell outer membrane</keyword>
<keyword evidence="5 11" id="KW-0812">Transmembrane</keyword>
<keyword evidence="8 12" id="KW-0798">TonB box</keyword>
<dbReference type="EMBL" id="AP024484">
    <property type="protein sequence ID" value="BCS84870.1"/>
    <property type="molecule type" value="Genomic_DNA"/>
</dbReference>
<evidence type="ECO:0000313" key="15">
    <source>
        <dbReference type="EMBL" id="BCS84870.1"/>
    </source>
</evidence>
<evidence type="ECO:0000256" key="1">
    <source>
        <dbReference type="ARBA" id="ARBA00004571"/>
    </source>
</evidence>
<accession>A0ABM7NWI7</accession>
<protein>
    <submittedName>
        <fullName evidence="15">TonB-dependent receptor</fullName>
    </submittedName>
</protein>
<evidence type="ECO:0000256" key="2">
    <source>
        <dbReference type="ARBA" id="ARBA00022448"/>
    </source>
</evidence>
<evidence type="ECO:0000256" key="8">
    <source>
        <dbReference type="ARBA" id="ARBA00023077"/>
    </source>
</evidence>
<sequence length="682" mass="77728">MLTEILMTSLMLVNTHFKTDSVINIKEVTVTEFKANRRSLAPMSVNKMNARDLNMQNVTSMKELSTLLPNFYMPDYGSRANSPIFIRGIGSKAKTSAVGFYIDGIPHYDISALDIDMADIESIEVFKGPQGTLYGRNAMGGIIDIHTFSPLEYQNTKIKIGYGNKNDITAQASSYLKLADNIGFSISGNYHSNDGFFTNVATGKKADKIKEYSGRTAFEWKPTELWKLRFSSWIDYSNQNGYPYALYDKQNNTIGDISYNRTSGFKRLISNNGLSAVYNGSNISFSSQTSYQFMNGSMNIDQDFTTADKYFVTNDYHMNTLTQEFTLKSNNDKRYQWILGAFGLIQKKDNVLTTDYIARKFSMPTYYSDPISSFAIYHQSSYNIWKGLSATVGLRFDYEHAKKDYKRYTIVTGSTSANNSPYTFNNKLNFNQFSPKFSLQYLTTLHNNYYITVSRGYKVGGFNETITSDDDKTYQPEYSWNYEVGSKLRFLDGKITTDISLFYIDWRHQQITHTIPGVGNILTNAGHSNSKGVELSVSAHPIYNWNVGLSYGYTYAEFLDYKQSDKTIYNHNMIPMVPRNTFGLNSDYTLYPKCNIVDRITFSAGLDGTGKIYWNEDNALSQKFYLLLNAKVIVSSGKFNWEIWGKNLTDTNYQTYCFSLSNAYYVQKGRPVSFGTSISYNF</sequence>
<dbReference type="InterPro" id="IPR039426">
    <property type="entry name" value="TonB-dep_rcpt-like"/>
</dbReference>
<dbReference type="RefSeq" id="WP_207155057.1">
    <property type="nucleotide sequence ID" value="NZ_AP024484.1"/>
</dbReference>
<evidence type="ECO:0000256" key="6">
    <source>
        <dbReference type="ARBA" id="ARBA00023004"/>
    </source>
</evidence>
<evidence type="ECO:0000259" key="13">
    <source>
        <dbReference type="Pfam" id="PF00593"/>
    </source>
</evidence>
<evidence type="ECO:0000256" key="9">
    <source>
        <dbReference type="ARBA" id="ARBA00023136"/>
    </source>
</evidence>
<name>A0ABM7NWI7_9BACT</name>
<evidence type="ECO:0000259" key="14">
    <source>
        <dbReference type="Pfam" id="PF07715"/>
    </source>
</evidence>
<feature type="domain" description="TonB-dependent receptor plug" evidence="14">
    <location>
        <begin position="41"/>
        <end position="142"/>
    </location>
</feature>
<evidence type="ECO:0000313" key="16">
    <source>
        <dbReference type="Proteomes" id="UP001319045"/>
    </source>
</evidence>
<dbReference type="InterPro" id="IPR012910">
    <property type="entry name" value="Plug_dom"/>
</dbReference>
<gene>
    <name evidence="15" type="ORF">prwr041_07630</name>
</gene>
<keyword evidence="4" id="KW-0410">Iron transport</keyword>
<dbReference type="SUPFAM" id="SSF56935">
    <property type="entry name" value="Porins"/>
    <property type="match status" value="1"/>
</dbReference>
<organism evidence="15 16">
    <name type="scientific">Prevotella herbatica</name>
    <dbReference type="NCBI Taxonomy" id="2801997"/>
    <lineage>
        <taxon>Bacteria</taxon>
        <taxon>Pseudomonadati</taxon>
        <taxon>Bacteroidota</taxon>
        <taxon>Bacteroidia</taxon>
        <taxon>Bacteroidales</taxon>
        <taxon>Prevotellaceae</taxon>
        <taxon>Prevotella</taxon>
    </lineage>
</organism>
<proteinExistence type="inferred from homology"/>
<evidence type="ECO:0000256" key="3">
    <source>
        <dbReference type="ARBA" id="ARBA00022452"/>
    </source>
</evidence>
<dbReference type="Pfam" id="PF00593">
    <property type="entry name" value="TonB_dep_Rec_b-barrel"/>
    <property type="match status" value="1"/>
</dbReference>
<dbReference type="Gene3D" id="2.40.170.20">
    <property type="entry name" value="TonB-dependent receptor, beta-barrel domain"/>
    <property type="match status" value="1"/>
</dbReference>
<evidence type="ECO:0000256" key="10">
    <source>
        <dbReference type="ARBA" id="ARBA00023237"/>
    </source>
</evidence>
<evidence type="ECO:0000256" key="11">
    <source>
        <dbReference type="PROSITE-ProRule" id="PRU01360"/>
    </source>
</evidence>
<feature type="domain" description="TonB-dependent receptor-like beta-barrel" evidence="13">
    <location>
        <begin position="237"/>
        <end position="645"/>
    </location>
</feature>
<dbReference type="Proteomes" id="UP001319045">
    <property type="component" value="Chromosome"/>
</dbReference>
<dbReference type="InterPro" id="IPR036942">
    <property type="entry name" value="Beta-barrel_TonB_sf"/>
</dbReference>
<keyword evidence="15" id="KW-0675">Receptor</keyword>